<dbReference type="EMBL" id="CP003249">
    <property type="protein sequence ID" value="AFV77081.1"/>
    <property type="molecule type" value="Genomic_DNA"/>
</dbReference>
<keyword evidence="3" id="KW-1185">Reference proteome</keyword>
<sequence>MKSRGVAPLFLSRESWEHLRQAILKLEERGTRVNLTFALEDPEMGLRYVDMEYLLALASDEAEAAPRAPVKVPGQEPPIGALLFALPAVAVALLANHLGGSRAVRS</sequence>
<keyword evidence="1" id="KW-0812">Transmembrane</keyword>
<evidence type="ECO:0000313" key="2">
    <source>
        <dbReference type="EMBL" id="AFV77081.1"/>
    </source>
</evidence>
<proteinExistence type="predicted"/>
<dbReference type="AlphaFoldDB" id="K7QWE6"/>
<evidence type="ECO:0000313" key="3">
    <source>
        <dbReference type="Proteomes" id="UP000000211"/>
    </source>
</evidence>
<gene>
    <name evidence="2" type="ORF">Theos_2084</name>
</gene>
<name>K7QWE6_THEOS</name>
<keyword evidence="1" id="KW-0472">Membrane</keyword>
<feature type="transmembrane region" description="Helical" evidence="1">
    <location>
        <begin position="79"/>
        <end position="99"/>
    </location>
</feature>
<keyword evidence="1" id="KW-1133">Transmembrane helix</keyword>
<dbReference type="PATRIC" id="fig|751945.3.peg.2029"/>
<evidence type="ECO:0000256" key="1">
    <source>
        <dbReference type="SAM" id="Phobius"/>
    </source>
</evidence>
<dbReference type="HOGENOM" id="CLU_2221983_0_0_0"/>
<dbReference type="Proteomes" id="UP000000211">
    <property type="component" value="Chromosome"/>
</dbReference>
<accession>K7QWE6</accession>
<organism evidence="2 3">
    <name type="scientific">Thermus oshimai JL-2</name>
    <dbReference type="NCBI Taxonomy" id="751945"/>
    <lineage>
        <taxon>Bacteria</taxon>
        <taxon>Thermotogati</taxon>
        <taxon>Deinococcota</taxon>
        <taxon>Deinococci</taxon>
        <taxon>Thermales</taxon>
        <taxon>Thermaceae</taxon>
        <taxon>Thermus</taxon>
    </lineage>
</organism>
<dbReference type="STRING" id="751945.Theos_2084"/>
<protein>
    <submittedName>
        <fullName evidence="2">Uncharacterized protein</fullName>
    </submittedName>
</protein>
<reference evidence="2 3" key="1">
    <citation type="journal article" date="2013" name="Genome Announc.">
        <title>Whole Genome Sequencing of Thermus oshimai JL-2 and Thermus thermophilus JL-18, Incomplete Denitrifiers from the United States Great Basin.</title>
        <authorList>
            <person name="Murugapiran S.K."/>
            <person name="Huntemann M."/>
            <person name="Wei C.L."/>
            <person name="Han J."/>
            <person name="Detter J.C."/>
            <person name="Han C.S."/>
            <person name="Erkkila T.H."/>
            <person name="Teshima H."/>
            <person name="Chen A."/>
            <person name="Kyrpides N."/>
            <person name="Mavrommatis K."/>
            <person name="Markowitz V."/>
            <person name="Szeto E."/>
            <person name="Ivanova N."/>
            <person name="Pagani I."/>
            <person name="Lam J."/>
            <person name="McDonald A.I."/>
            <person name="Dodsworth J.A."/>
            <person name="Pati A."/>
            <person name="Goodwin L."/>
            <person name="Peters L."/>
            <person name="Pitluck S."/>
            <person name="Woyke T."/>
            <person name="Hedlund B.P."/>
        </authorList>
    </citation>
    <scope>NUCLEOTIDE SEQUENCE</scope>
    <source>
        <strain evidence="2 3">JL-2</strain>
    </source>
</reference>
<dbReference type="KEGG" id="tos:Theos_2084"/>